<keyword evidence="9" id="KW-1185">Reference proteome</keyword>
<feature type="transmembrane region" description="Helical" evidence="6">
    <location>
        <begin position="134"/>
        <end position="155"/>
    </location>
</feature>
<dbReference type="RefSeq" id="WP_168002289.1">
    <property type="nucleotide sequence ID" value="NZ_JAATEO010000019.1"/>
</dbReference>
<organism evidence="8 9">
    <name type="scientific">Micromonospora thermarum</name>
    <dbReference type="NCBI Taxonomy" id="2720024"/>
    <lineage>
        <taxon>Bacteria</taxon>
        <taxon>Bacillati</taxon>
        <taxon>Actinomycetota</taxon>
        <taxon>Actinomycetes</taxon>
        <taxon>Micromonosporales</taxon>
        <taxon>Micromonosporaceae</taxon>
        <taxon>Micromonospora</taxon>
    </lineage>
</organism>
<evidence type="ECO:0000256" key="4">
    <source>
        <dbReference type="ARBA" id="ARBA00023136"/>
    </source>
</evidence>
<dbReference type="EMBL" id="JAATEO010000019">
    <property type="protein sequence ID" value="NJP33832.1"/>
    <property type="molecule type" value="Genomic_DNA"/>
</dbReference>
<feature type="transmembrane region" description="Helical" evidence="6">
    <location>
        <begin position="258"/>
        <end position="275"/>
    </location>
</feature>
<evidence type="ECO:0000256" key="2">
    <source>
        <dbReference type="ARBA" id="ARBA00022692"/>
    </source>
</evidence>
<name>A0ABX0Z9B6_9ACTN</name>
<reference evidence="8 9" key="1">
    <citation type="submission" date="2020-03" db="EMBL/GenBank/DDBJ databases">
        <title>WGS of actinomycetes isolated from Thailand.</title>
        <authorList>
            <person name="Thawai C."/>
        </authorList>
    </citation>
    <scope>NUCLEOTIDE SEQUENCE [LARGE SCALE GENOMIC DNA]</scope>
    <source>
        <strain evidence="8 9">HSS6-12</strain>
    </source>
</reference>
<dbReference type="GO" id="GO:0016874">
    <property type="term" value="F:ligase activity"/>
    <property type="evidence" value="ECO:0007669"/>
    <property type="project" value="UniProtKB-KW"/>
</dbReference>
<evidence type="ECO:0000313" key="9">
    <source>
        <dbReference type="Proteomes" id="UP000783871"/>
    </source>
</evidence>
<evidence type="ECO:0000256" key="3">
    <source>
        <dbReference type="ARBA" id="ARBA00022989"/>
    </source>
</evidence>
<keyword evidence="8" id="KW-0436">Ligase</keyword>
<accession>A0ABX0Z9B6</accession>
<keyword evidence="3 6" id="KW-1133">Transmembrane helix</keyword>
<feature type="transmembrane region" description="Helical" evidence="6">
    <location>
        <begin position="82"/>
        <end position="100"/>
    </location>
</feature>
<dbReference type="PANTHER" id="PTHR37422:SF13">
    <property type="entry name" value="LIPOPOLYSACCHARIDE BIOSYNTHESIS PROTEIN PA4999-RELATED"/>
    <property type="match status" value="1"/>
</dbReference>
<dbReference type="InterPro" id="IPR007016">
    <property type="entry name" value="O-antigen_ligase-rel_domated"/>
</dbReference>
<feature type="transmembrane region" description="Helical" evidence="6">
    <location>
        <begin position="416"/>
        <end position="435"/>
    </location>
</feature>
<feature type="transmembrane region" description="Helical" evidence="6">
    <location>
        <begin position="358"/>
        <end position="384"/>
    </location>
</feature>
<comment type="subcellular location">
    <subcellularLocation>
        <location evidence="1">Membrane</location>
        <topology evidence="1">Multi-pass membrane protein</topology>
    </subcellularLocation>
</comment>
<evidence type="ECO:0000256" key="5">
    <source>
        <dbReference type="SAM" id="MobiDB-lite"/>
    </source>
</evidence>
<feature type="transmembrane region" description="Helical" evidence="6">
    <location>
        <begin position="391"/>
        <end position="410"/>
    </location>
</feature>
<gene>
    <name evidence="8" type="ORF">HCJ94_18055</name>
</gene>
<proteinExistence type="predicted"/>
<feature type="transmembrane region" description="Helical" evidence="6">
    <location>
        <begin position="234"/>
        <end position="252"/>
    </location>
</feature>
<sequence length="450" mass="47865">MPTRAPSVHEPAGEGPAAIGPPPPPPPPPPRLPVWPLGMMFGLVPVWWLAGAYYLGWSLLGAVLLALLLVRGRVPLPPATGIWLLFLALVVLSATQLPSFGSLPAFGLRLGFYVTALVVAVYAYLVARERADQAAVLVPLCAFWFGLVALGWLGVLAPRLALTTPVEVLLPGGLASNSYIQDLVHITTAEYSARSLNPIYRPAAPYPYTNNYGSAFAMTLPCVVAFTMLRRRGLLRWALLVSLPLSLAPAFLTLNRVMFASLGAGLAVLGVRAALRGNVRVGLSVVGVIVVGGLATLFIPVAELIANRVESSDTNADRFSLYAEVLRRIKESPWLGYGAPVSADTVSADVPVGTQGQLWMVLFSHGVPALLCFVAWFVVVAVICARARSAAGQWLAAVPVVCLVQIPFYGMASPNLAVAFFGIGVALALTEREAAARWRPRRGEREVAPA</sequence>
<keyword evidence="2 6" id="KW-0812">Transmembrane</keyword>
<dbReference type="Proteomes" id="UP000783871">
    <property type="component" value="Unassembled WGS sequence"/>
</dbReference>
<protein>
    <submittedName>
        <fullName evidence="8">O-antigen ligase domain-containing protein</fullName>
    </submittedName>
</protein>
<dbReference type="Pfam" id="PF04932">
    <property type="entry name" value="Wzy_C"/>
    <property type="match status" value="1"/>
</dbReference>
<comment type="caution">
    <text evidence="8">The sequence shown here is derived from an EMBL/GenBank/DDBJ whole genome shotgun (WGS) entry which is preliminary data.</text>
</comment>
<evidence type="ECO:0000313" key="8">
    <source>
        <dbReference type="EMBL" id="NJP33832.1"/>
    </source>
</evidence>
<feature type="transmembrane region" description="Helical" evidence="6">
    <location>
        <begin position="106"/>
        <end position="127"/>
    </location>
</feature>
<evidence type="ECO:0000256" key="1">
    <source>
        <dbReference type="ARBA" id="ARBA00004141"/>
    </source>
</evidence>
<feature type="domain" description="O-antigen ligase-related" evidence="7">
    <location>
        <begin position="246"/>
        <end position="373"/>
    </location>
</feature>
<feature type="transmembrane region" description="Helical" evidence="6">
    <location>
        <begin position="46"/>
        <end position="70"/>
    </location>
</feature>
<keyword evidence="4 6" id="KW-0472">Membrane</keyword>
<feature type="transmembrane region" description="Helical" evidence="6">
    <location>
        <begin position="282"/>
        <end position="302"/>
    </location>
</feature>
<feature type="region of interest" description="Disordered" evidence="5">
    <location>
        <begin position="1"/>
        <end position="25"/>
    </location>
</feature>
<evidence type="ECO:0000256" key="6">
    <source>
        <dbReference type="SAM" id="Phobius"/>
    </source>
</evidence>
<dbReference type="PANTHER" id="PTHR37422">
    <property type="entry name" value="TEICHURONIC ACID BIOSYNTHESIS PROTEIN TUAE"/>
    <property type="match status" value="1"/>
</dbReference>
<evidence type="ECO:0000259" key="7">
    <source>
        <dbReference type="Pfam" id="PF04932"/>
    </source>
</evidence>
<feature type="transmembrane region" description="Helical" evidence="6">
    <location>
        <begin position="212"/>
        <end position="229"/>
    </location>
</feature>
<dbReference type="InterPro" id="IPR051533">
    <property type="entry name" value="WaaL-like"/>
</dbReference>